<dbReference type="GO" id="GO:0016491">
    <property type="term" value="F:oxidoreductase activity"/>
    <property type="evidence" value="ECO:0007669"/>
    <property type="project" value="InterPro"/>
</dbReference>
<dbReference type="Gene3D" id="2.40.30.10">
    <property type="entry name" value="Translation factors"/>
    <property type="match status" value="1"/>
</dbReference>
<evidence type="ECO:0000259" key="2">
    <source>
        <dbReference type="PROSITE" id="PS51384"/>
    </source>
</evidence>
<dbReference type="PANTHER" id="PTHR30157">
    <property type="entry name" value="FERRIC REDUCTASE, NADPH-DEPENDENT"/>
    <property type="match status" value="1"/>
</dbReference>
<proteinExistence type="inferred from homology"/>
<comment type="caution">
    <text evidence="3">The sequence shown here is derived from an EMBL/GenBank/DDBJ whole genome shotgun (WGS) entry which is preliminary data.</text>
</comment>
<dbReference type="InterPro" id="IPR039261">
    <property type="entry name" value="FNR_nucleotide-bd"/>
</dbReference>
<keyword evidence="4" id="KW-1185">Reference proteome</keyword>
<name>A0A432LS29_9GAMM</name>
<dbReference type="SUPFAM" id="SSF63380">
    <property type="entry name" value="Riboflavin synthase domain-like"/>
    <property type="match status" value="1"/>
</dbReference>
<dbReference type="RefSeq" id="WP_126674219.1">
    <property type="nucleotide sequence ID" value="NZ_RYZR01000006.1"/>
</dbReference>
<dbReference type="InterPro" id="IPR017938">
    <property type="entry name" value="Riboflavin_synthase-like_b-brl"/>
</dbReference>
<dbReference type="PROSITE" id="PS51384">
    <property type="entry name" value="FAD_FR"/>
    <property type="match status" value="1"/>
</dbReference>
<dbReference type="EMBL" id="RYZR01000006">
    <property type="protein sequence ID" value="RUL63283.1"/>
    <property type="molecule type" value="Genomic_DNA"/>
</dbReference>
<evidence type="ECO:0000313" key="3">
    <source>
        <dbReference type="EMBL" id="RUL63283.1"/>
    </source>
</evidence>
<evidence type="ECO:0000313" key="4">
    <source>
        <dbReference type="Proteomes" id="UP000267077"/>
    </source>
</evidence>
<evidence type="ECO:0000256" key="1">
    <source>
        <dbReference type="ARBA" id="ARBA00035644"/>
    </source>
</evidence>
<gene>
    <name evidence="3" type="ORF">EKH79_12875</name>
</gene>
<dbReference type="InterPro" id="IPR007037">
    <property type="entry name" value="SIP_rossman_dom"/>
</dbReference>
<organism evidence="3 4">
    <name type="scientific">Dyella dinghuensis</name>
    <dbReference type="NCBI Taxonomy" id="1920169"/>
    <lineage>
        <taxon>Bacteria</taxon>
        <taxon>Pseudomonadati</taxon>
        <taxon>Pseudomonadota</taxon>
        <taxon>Gammaproteobacteria</taxon>
        <taxon>Lysobacterales</taxon>
        <taxon>Rhodanobacteraceae</taxon>
        <taxon>Dyella</taxon>
    </lineage>
</organism>
<dbReference type="CDD" id="cd06193">
    <property type="entry name" value="siderophore_interacting"/>
    <property type="match status" value="1"/>
</dbReference>
<dbReference type="FunFam" id="2.40.30.10:FF:000055">
    <property type="entry name" value="Siderophore-interacting family protein"/>
    <property type="match status" value="1"/>
</dbReference>
<dbReference type="InterPro" id="IPR039374">
    <property type="entry name" value="SIP_fam"/>
</dbReference>
<dbReference type="Pfam" id="PF04954">
    <property type="entry name" value="SIP"/>
    <property type="match status" value="1"/>
</dbReference>
<dbReference type="InterPro" id="IPR013113">
    <property type="entry name" value="SIP_FAD-bd"/>
</dbReference>
<dbReference type="Gene3D" id="3.40.50.80">
    <property type="entry name" value="Nucleotide-binding domain of ferredoxin-NADP reductase (FNR) module"/>
    <property type="match status" value="1"/>
</dbReference>
<dbReference type="InterPro" id="IPR017927">
    <property type="entry name" value="FAD-bd_FR_type"/>
</dbReference>
<sequence>MTRHEHHKIRHAVMLRMIEVLRTTRITPHMQRIVFGGAELHGFLSAAPDDHIKLFLPNTQGEMVLPKLGPNGPEFPVGVPPSPARDYTPRDYDAQSNELTIDFVVHGDGPASTWAERAKPGEHIAIGGPRGSFVTANDFDHYVLIGDETALPAIGRRLDEAHTGTHLTVLVEIPEKADRQPLGSQADFHVTWLERNGVAATESRLLEQALEELSLPPGDTFYWIAAESRRARSMRQYLADKRGVPKDWIRATGYWQADGDDDGDED</sequence>
<dbReference type="PANTHER" id="PTHR30157:SF0">
    <property type="entry name" value="NADPH-DEPENDENT FERRIC-CHELATE REDUCTASE"/>
    <property type="match status" value="1"/>
</dbReference>
<dbReference type="AlphaFoldDB" id="A0A432LS29"/>
<protein>
    <submittedName>
        <fullName evidence="3">Siderophore-interacting protein</fullName>
    </submittedName>
</protein>
<dbReference type="Pfam" id="PF08021">
    <property type="entry name" value="FAD_binding_9"/>
    <property type="match status" value="1"/>
</dbReference>
<reference evidence="3 4" key="1">
    <citation type="submission" date="2018-12" db="EMBL/GenBank/DDBJ databases">
        <title>Dyella dinghuensis sp. nov. DHOA06 and Dyella choica sp. nov. 4M-K27, isolated from forest soil.</title>
        <authorList>
            <person name="Qiu L.-H."/>
            <person name="Gao Z.-H."/>
        </authorList>
    </citation>
    <scope>NUCLEOTIDE SEQUENCE [LARGE SCALE GENOMIC DNA]</scope>
    <source>
        <strain evidence="3 4">DHOA06</strain>
    </source>
</reference>
<feature type="domain" description="FAD-binding FR-type" evidence="2">
    <location>
        <begin position="13"/>
        <end position="136"/>
    </location>
</feature>
<dbReference type="OrthoDB" id="9814826at2"/>
<accession>A0A432LS29</accession>
<comment type="similarity">
    <text evidence="1">Belongs to the SIP oxidoreductase family.</text>
</comment>
<dbReference type="Proteomes" id="UP000267077">
    <property type="component" value="Unassembled WGS sequence"/>
</dbReference>